<organism evidence="7 8">
    <name type="scientific">Stachybotrys chlorohalonatus (strain IBT 40285)</name>
    <dbReference type="NCBI Taxonomy" id="1283841"/>
    <lineage>
        <taxon>Eukaryota</taxon>
        <taxon>Fungi</taxon>
        <taxon>Dikarya</taxon>
        <taxon>Ascomycota</taxon>
        <taxon>Pezizomycotina</taxon>
        <taxon>Sordariomycetes</taxon>
        <taxon>Hypocreomycetidae</taxon>
        <taxon>Hypocreales</taxon>
        <taxon>Stachybotryaceae</taxon>
        <taxon>Stachybotrys</taxon>
    </lineage>
</organism>
<evidence type="ECO:0000256" key="1">
    <source>
        <dbReference type="ARBA" id="ARBA00004123"/>
    </source>
</evidence>
<feature type="domain" description="Xylanolytic transcriptional activator regulatory" evidence="6">
    <location>
        <begin position="60"/>
        <end position="131"/>
    </location>
</feature>
<keyword evidence="4" id="KW-0804">Transcription</keyword>
<dbReference type="GO" id="GO:0003677">
    <property type="term" value="F:DNA binding"/>
    <property type="evidence" value="ECO:0007669"/>
    <property type="project" value="InterPro"/>
</dbReference>
<dbReference type="HOGENOM" id="CLU_026304_0_1_1"/>
<dbReference type="InParanoid" id="A0A084QCB3"/>
<dbReference type="Pfam" id="PF04082">
    <property type="entry name" value="Fungal_trans"/>
    <property type="match status" value="1"/>
</dbReference>
<dbReference type="EMBL" id="KL660845">
    <property type="protein sequence ID" value="KFA61598.1"/>
    <property type="molecule type" value="Genomic_DNA"/>
</dbReference>
<name>A0A084QCB3_STAC4</name>
<dbReference type="GO" id="GO:0000981">
    <property type="term" value="F:DNA-binding transcription factor activity, RNA polymerase II-specific"/>
    <property type="evidence" value="ECO:0007669"/>
    <property type="project" value="InterPro"/>
</dbReference>
<dbReference type="PANTHER" id="PTHR47338:SF16">
    <property type="entry name" value="TRANSCRIPTION FACTOR, PUTATIVE (AFU_ORTHOLOGUE AFUA_2G09360)-RELATED"/>
    <property type="match status" value="1"/>
</dbReference>
<protein>
    <recommendedName>
        <fullName evidence="6">Xylanolytic transcriptional activator regulatory domain-containing protein</fullName>
    </recommendedName>
</protein>
<accession>A0A084QCB3</accession>
<evidence type="ECO:0000313" key="8">
    <source>
        <dbReference type="Proteomes" id="UP000028524"/>
    </source>
</evidence>
<evidence type="ECO:0000256" key="2">
    <source>
        <dbReference type="ARBA" id="ARBA00022723"/>
    </source>
</evidence>
<dbReference type="AlphaFoldDB" id="A0A084QCB3"/>
<dbReference type="GO" id="GO:0008270">
    <property type="term" value="F:zinc ion binding"/>
    <property type="evidence" value="ECO:0007669"/>
    <property type="project" value="InterPro"/>
</dbReference>
<sequence>MMGLSARFSSDSNVRLRGTQYALDARKVFKEDLEHSSIANIQACILIGNSCMGECDAEAESLYFVLANRMAQILRLWVVDDTDDGVTRETKRRLWWTCFIIDTWASGGSGLSRQMKPALRRPRLPMEENIFYSMRIGDPDIPDSDWKPGLWGYMVNLVEIYTQIQDLHKDLAEAAEWDEDVMEDTVCRLDAQLISFERNLEPHVRYSRENLTAYIRRGLGRVFVAFHIGFYHYCTLLFYQYLDSRRPSRLNGREYARRCKYYATVVCDVLAASREHEGAEALYNIVGHVTVVSSSVLLHTYLFGDAHELPQSKKMLESNLESLVQLRGYWPSVELMINRLVIFQNNCIGSFKRNTYRFDRWMVKFLIQHASALEEKEDDMEIDDGPSRMGTVAESIHLERSRVTQSIMRDIQSGDLWGSGSDKTQDT</sequence>
<evidence type="ECO:0000256" key="5">
    <source>
        <dbReference type="ARBA" id="ARBA00023242"/>
    </source>
</evidence>
<keyword evidence="3" id="KW-0805">Transcription regulation</keyword>
<dbReference type="GO" id="GO:0006351">
    <property type="term" value="P:DNA-templated transcription"/>
    <property type="evidence" value="ECO:0007669"/>
    <property type="project" value="InterPro"/>
</dbReference>
<reference evidence="7 8" key="1">
    <citation type="journal article" date="2014" name="BMC Genomics">
        <title>Comparative genome sequencing reveals chemotype-specific gene clusters in the toxigenic black mold Stachybotrys.</title>
        <authorList>
            <person name="Semeiks J."/>
            <person name="Borek D."/>
            <person name="Otwinowski Z."/>
            <person name="Grishin N.V."/>
        </authorList>
    </citation>
    <scope>NUCLEOTIDE SEQUENCE [LARGE SCALE GENOMIC DNA]</scope>
    <source>
        <strain evidence="7 8">IBT 40285</strain>
    </source>
</reference>
<dbReference type="PANTHER" id="PTHR47338">
    <property type="entry name" value="ZN(II)2CYS6 TRANSCRIPTION FACTOR (EUROFUNG)-RELATED"/>
    <property type="match status" value="1"/>
</dbReference>
<dbReference type="InterPro" id="IPR007219">
    <property type="entry name" value="XnlR_reg_dom"/>
</dbReference>
<keyword evidence="5" id="KW-0539">Nucleus</keyword>
<dbReference type="STRING" id="1283841.A0A084QCB3"/>
<dbReference type="InterPro" id="IPR050815">
    <property type="entry name" value="TF_fung"/>
</dbReference>
<evidence type="ECO:0000259" key="6">
    <source>
        <dbReference type="SMART" id="SM00906"/>
    </source>
</evidence>
<keyword evidence="2" id="KW-0479">Metal-binding</keyword>
<dbReference type="CDD" id="cd12148">
    <property type="entry name" value="fungal_TF_MHR"/>
    <property type="match status" value="1"/>
</dbReference>
<keyword evidence="8" id="KW-1185">Reference proteome</keyword>
<comment type="subcellular location">
    <subcellularLocation>
        <location evidence="1">Nucleus</location>
    </subcellularLocation>
</comment>
<evidence type="ECO:0000256" key="4">
    <source>
        <dbReference type="ARBA" id="ARBA00023163"/>
    </source>
</evidence>
<dbReference type="OMA" id="WTCFIID"/>
<dbReference type="Proteomes" id="UP000028524">
    <property type="component" value="Unassembled WGS sequence"/>
</dbReference>
<dbReference type="SMART" id="SM00906">
    <property type="entry name" value="Fungal_trans"/>
    <property type="match status" value="1"/>
</dbReference>
<proteinExistence type="predicted"/>
<gene>
    <name evidence="7" type="ORF">S40285_06112</name>
</gene>
<evidence type="ECO:0000256" key="3">
    <source>
        <dbReference type="ARBA" id="ARBA00023015"/>
    </source>
</evidence>
<evidence type="ECO:0000313" key="7">
    <source>
        <dbReference type="EMBL" id="KFA61598.1"/>
    </source>
</evidence>
<dbReference type="OrthoDB" id="1924787at2759"/>
<dbReference type="GO" id="GO:0005634">
    <property type="term" value="C:nucleus"/>
    <property type="evidence" value="ECO:0007669"/>
    <property type="project" value="UniProtKB-SubCell"/>
</dbReference>